<feature type="domain" description="Response regulatory" evidence="7">
    <location>
        <begin position="438"/>
        <end position="553"/>
    </location>
</feature>
<dbReference type="PROSITE" id="PS50110">
    <property type="entry name" value="RESPONSE_REGULATORY"/>
    <property type="match status" value="1"/>
</dbReference>
<evidence type="ECO:0000313" key="8">
    <source>
        <dbReference type="EMBL" id="MBK1619302.1"/>
    </source>
</evidence>
<reference evidence="8 9" key="1">
    <citation type="journal article" date="2020" name="Microorganisms">
        <title>Osmotic Adaptation and Compatible Solute Biosynthesis of Phototrophic Bacteria as Revealed from Genome Analyses.</title>
        <authorList>
            <person name="Imhoff J.F."/>
            <person name="Rahn T."/>
            <person name="Kunzel S."/>
            <person name="Keller A."/>
            <person name="Neulinger S.C."/>
        </authorList>
    </citation>
    <scope>NUCLEOTIDE SEQUENCE [LARGE SCALE GENOMIC DNA]</scope>
    <source>
        <strain evidence="8 9">DSM 25653</strain>
    </source>
</reference>
<dbReference type="InterPro" id="IPR004358">
    <property type="entry name" value="Sig_transdc_His_kin-like_C"/>
</dbReference>
<evidence type="ECO:0000256" key="1">
    <source>
        <dbReference type="ARBA" id="ARBA00000085"/>
    </source>
</evidence>
<dbReference type="InterPro" id="IPR036890">
    <property type="entry name" value="HATPase_C_sf"/>
</dbReference>
<dbReference type="InterPro" id="IPR003661">
    <property type="entry name" value="HisK_dim/P_dom"/>
</dbReference>
<feature type="compositionally biased region" description="Low complexity" evidence="5">
    <location>
        <begin position="393"/>
        <end position="429"/>
    </location>
</feature>
<proteinExistence type="predicted"/>
<feature type="modified residue" description="4-aspartylphosphate" evidence="4">
    <location>
        <position position="487"/>
    </location>
</feature>
<protein>
    <recommendedName>
        <fullName evidence="2">histidine kinase</fullName>
        <ecNumber evidence="2">2.7.13.3</ecNumber>
    </recommendedName>
</protein>
<evidence type="ECO:0000256" key="4">
    <source>
        <dbReference type="PROSITE-ProRule" id="PRU00169"/>
    </source>
</evidence>
<dbReference type="PANTHER" id="PTHR43547">
    <property type="entry name" value="TWO-COMPONENT HISTIDINE KINASE"/>
    <property type="match status" value="1"/>
</dbReference>
<dbReference type="PROSITE" id="PS50109">
    <property type="entry name" value="HIS_KIN"/>
    <property type="match status" value="1"/>
</dbReference>
<dbReference type="Pfam" id="PF00072">
    <property type="entry name" value="Response_reg"/>
    <property type="match status" value="1"/>
</dbReference>
<evidence type="ECO:0000259" key="7">
    <source>
        <dbReference type="PROSITE" id="PS50110"/>
    </source>
</evidence>
<dbReference type="SMART" id="SM00388">
    <property type="entry name" value="HisKA"/>
    <property type="match status" value="1"/>
</dbReference>
<dbReference type="SMART" id="SM00387">
    <property type="entry name" value="HATPase_c"/>
    <property type="match status" value="1"/>
</dbReference>
<evidence type="ECO:0000313" key="9">
    <source>
        <dbReference type="Proteomes" id="UP001138768"/>
    </source>
</evidence>
<dbReference type="EMBL" id="NRRY01000019">
    <property type="protein sequence ID" value="MBK1619302.1"/>
    <property type="molecule type" value="Genomic_DNA"/>
</dbReference>
<evidence type="ECO:0000259" key="6">
    <source>
        <dbReference type="PROSITE" id="PS50109"/>
    </source>
</evidence>
<dbReference type="SUPFAM" id="SSF52172">
    <property type="entry name" value="CheY-like"/>
    <property type="match status" value="2"/>
</dbReference>
<comment type="caution">
    <text evidence="8">The sequence shown here is derived from an EMBL/GenBank/DDBJ whole genome shotgun (WGS) entry which is preliminary data.</text>
</comment>
<gene>
    <name evidence="8" type="ORF">CKO42_12815</name>
</gene>
<dbReference type="InterPro" id="IPR001789">
    <property type="entry name" value="Sig_transdc_resp-reg_receiver"/>
</dbReference>
<evidence type="ECO:0000256" key="5">
    <source>
        <dbReference type="SAM" id="MobiDB-lite"/>
    </source>
</evidence>
<comment type="catalytic activity">
    <reaction evidence="1">
        <text>ATP + protein L-histidine = ADP + protein N-phospho-L-histidine.</text>
        <dbReference type="EC" id="2.7.13.3"/>
    </reaction>
</comment>
<dbReference type="AlphaFoldDB" id="A0A9X0W935"/>
<dbReference type="PANTHER" id="PTHR43547:SF2">
    <property type="entry name" value="HYBRID SIGNAL TRANSDUCTION HISTIDINE KINASE C"/>
    <property type="match status" value="1"/>
</dbReference>
<dbReference type="Proteomes" id="UP001138768">
    <property type="component" value="Unassembled WGS sequence"/>
</dbReference>
<dbReference type="EC" id="2.7.13.3" evidence="2"/>
<sequence>MCVADHIPNGTERILILAPSPNDASLCERFLRQAQLQPYICADTAALCSALSESAAALVVAGEALRGDAGVCIREQFAQQQEWSSLPLIVLTRRLAKTSFEALDDFDIYGHVRLIERPVNSTVFVNAVKMALRERHQQYRIRDLLNERAEHVAQRDEFLATLGHELRNPLAAIMTCGEVLDSLRCEVPQATRCLDVIATQTTQIKRLLDDLSDISRIARRKLSLQCEPLDLSTTLQDVVVQVQSTLEANNQRLALDISDEPMPLLADATRLRQIFANLLVNASRYSPAESEIRLSAGSHDGLAEVGIRDQGVGMSAETQARIFEPFFQAPQRDGEPQTSRSGLGVGLTLARSLVEMHAGSIHAESDGPGQGSQFRVLLPLQTAPSTEAGRSLQTQQGAGQRGTGQQERAQQGPRQQGAGQQEPTQQAPAHSAPDPSQRILLIEDNLDFGNGLKRLLEQRGHDVVLARDGPGGLSAAESHRPDVVVLDIGLPGLDGYEVATRLRRLRGFAGLRVIAVTGFGRELDRRRSRRAGIDRHLVKPVAMPELEAAIAGR</sequence>
<feature type="domain" description="Histidine kinase" evidence="6">
    <location>
        <begin position="161"/>
        <end position="382"/>
    </location>
</feature>
<dbReference type="SUPFAM" id="SSF47384">
    <property type="entry name" value="Homodimeric domain of signal transducing histidine kinase"/>
    <property type="match status" value="1"/>
</dbReference>
<name>A0A9X0W935_9GAMM</name>
<dbReference type="InterPro" id="IPR005467">
    <property type="entry name" value="His_kinase_dom"/>
</dbReference>
<dbReference type="PRINTS" id="PR00344">
    <property type="entry name" value="BCTRLSENSOR"/>
</dbReference>
<dbReference type="Gene3D" id="1.10.287.130">
    <property type="match status" value="1"/>
</dbReference>
<dbReference type="Gene3D" id="3.40.50.2300">
    <property type="match status" value="1"/>
</dbReference>
<dbReference type="InterPro" id="IPR003594">
    <property type="entry name" value="HATPase_dom"/>
</dbReference>
<dbReference type="Pfam" id="PF00512">
    <property type="entry name" value="HisKA"/>
    <property type="match status" value="1"/>
</dbReference>
<dbReference type="InterPro" id="IPR036097">
    <property type="entry name" value="HisK_dim/P_sf"/>
</dbReference>
<dbReference type="CDD" id="cd00082">
    <property type="entry name" value="HisKA"/>
    <property type="match status" value="1"/>
</dbReference>
<evidence type="ECO:0000256" key="2">
    <source>
        <dbReference type="ARBA" id="ARBA00012438"/>
    </source>
</evidence>
<dbReference type="SUPFAM" id="SSF55874">
    <property type="entry name" value="ATPase domain of HSP90 chaperone/DNA topoisomerase II/histidine kinase"/>
    <property type="match status" value="1"/>
</dbReference>
<keyword evidence="9" id="KW-1185">Reference proteome</keyword>
<feature type="region of interest" description="Disordered" evidence="5">
    <location>
        <begin position="384"/>
        <end position="435"/>
    </location>
</feature>
<organism evidence="8 9">
    <name type="scientific">Lamprobacter modestohalophilus</name>
    <dbReference type="NCBI Taxonomy" id="1064514"/>
    <lineage>
        <taxon>Bacteria</taxon>
        <taxon>Pseudomonadati</taxon>
        <taxon>Pseudomonadota</taxon>
        <taxon>Gammaproteobacteria</taxon>
        <taxon>Chromatiales</taxon>
        <taxon>Chromatiaceae</taxon>
        <taxon>Lamprobacter</taxon>
    </lineage>
</organism>
<dbReference type="Gene3D" id="3.30.565.10">
    <property type="entry name" value="Histidine kinase-like ATPase, C-terminal domain"/>
    <property type="match status" value="1"/>
</dbReference>
<dbReference type="Pfam" id="PF02518">
    <property type="entry name" value="HATPase_c"/>
    <property type="match status" value="1"/>
</dbReference>
<dbReference type="CDD" id="cd17580">
    <property type="entry name" value="REC_2_DhkD-like"/>
    <property type="match status" value="1"/>
</dbReference>
<dbReference type="InterPro" id="IPR011006">
    <property type="entry name" value="CheY-like_superfamily"/>
</dbReference>
<evidence type="ECO:0000256" key="3">
    <source>
        <dbReference type="ARBA" id="ARBA00022553"/>
    </source>
</evidence>
<dbReference type="GO" id="GO:0000155">
    <property type="term" value="F:phosphorelay sensor kinase activity"/>
    <property type="evidence" value="ECO:0007669"/>
    <property type="project" value="InterPro"/>
</dbReference>
<keyword evidence="3 4" id="KW-0597">Phosphoprotein</keyword>
<accession>A0A9X0W935</accession>
<dbReference type="SMART" id="SM00448">
    <property type="entry name" value="REC"/>
    <property type="match status" value="1"/>
</dbReference>